<dbReference type="Proteomes" id="UP000886014">
    <property type="component" value="Unassembled WGS sequence"/>
</dbReference>
<evidence type="ECO:0000259" key="1">
    <source>
        <dbReference type="Pfam" id="PF00294"/>
    </source>
</evidence>
<dbReference type="InterPro" id="IPR029056">
    <property type="entry name" value="Ribokinase-like"/>
</dbReference>
<evidence type="ECO:0000313" key="2">
    <source>
        <dbReference type="EMBL" id="HHF57905.1"/>
    </source>
</evidence>
<feature type="domain" description="Carbohydrate kinase PfkB" evidence="1">
    <location>
        <begin position="74"/>
        <end position="179"/>
    </location>
</feature>
<dbReference type="AlphaFoldDB" id="A0A7C5DZ50"/>
<gene>
    <name evidence="2" type="ORF">ENL41_00595</name>
</gene>
<dbReference type="EMBL" id="DRTV01000049">
    <property type="protein sequence ID" value="HHF57905.1"/>
    <property type="molecule type" value="Genomic_DNA"/>
</dbReference>
<protein>
    <recommendedName>
        <fullName evidence="1">Carbohydrate kinase PfkB domain-containing protein</fullName>
    </recommendedName>
</protein>
<dbReference type="InterPro" id="IPR011611">
    <property type="entry name" value="PfkB_dom"/>
</dbReference>
<reference evidence="2" key="1">
    <citation type="journal article" date="2020" name="mSystems">
        <title>Genome- and Community-Level Interaction Insights into Carbon Utilization and Element Cycling Functions of Hydrothermarchaeota in Hydrothermal Sediment.</title>
        <authorList>
            <person name="Zhou Z."/>
            <person name="Liu Y."/>
            <person name="Xu W."/>
            <person name="Pan J."/>
            <person name="Luo Z.H."/>
            <person name="Li M."/>
        </authorList>
    </citation>
    <scope>NUCLEOTIDE SEQUENCE [LARGE SCALE GENOMIC DNA]</scope>
    <source>
        <strain evidence="2">HyVt-94</strain>
    </source>
</reference>
<dbReference type="Gene3D" id="3.40.1190.20">
    <property type="match status" value="1"/>
</dbReference>
<comment type="caution">
    <text evidence="2">The sequence shown here is derived from an EMBL/GenBank/DDBJ whole genome shotgun (WGS) entry which is preliminary data.</text>
</comment>
<proteinExistence type="predicted"/>
<name>A0A7C5DZ50_UNCW3</name>
<accession>A0A7C5DZ50</accession>
<organism evidence="2">
    <name type="scientific">candidate division WOR-3 bacterium</name>
    <dbReference type="NCBI Taxonomy" id="2052148"/>
    <lineage>
        <taxon>Bacteria</taxon>
        <taxon>Bacteria division WOR-3</taxon>
    </lineage>
</organism>
<sequence length="191" mass="21435">MEIGQSPVREIPEKLLKNADGIFINFITRNDLSIEEVKKLEWYNLPVYIDLHSFLRGVRSGKFVLSNKKNWKVIVQAASYLQMNIKEFQFLMGEKITKDKLMEIHAIGPRVILVTRGEQGTLFSINGEIFEKTPSKICKGDTTGCGDILGAATFAEILKGSTVQEAILKGIEMASKKVCEEIKFPKSSPCH</sequence>
<dbReference type="Pfam" id="PF00294">
    <property type="entry name" value="PfkB"/>
    <property type="match status" value="1"/>
</dbReference>
<dbReference type="SUPFAM" id="SSF53613">
    <property type="entry name" value="Ribokinase-like"/>
    <property type="match status" value="1"/>
</dbReference>